<dbReference type="OrthoDB" id="9970295at2759"/>
<organism evidence="6 7">
    <name type="scientific">Ramularia collo-cygni</name>
    <dbReference type="NCBI Taxonomy" id="112498"/>
    <lineage>
        <taxon>Eukaryota</taxon>
        <taxon>Fungi</taxon>
        <taxon>Dikarya</taxon>
        <taxon>Ascomycota</taxon>
        <taxon>Pezizomycotina</taxon>
        <taxon>Dothideomycetes</taxon>
        <taxon>Dothideomycetidae</taxon>
        <taxon>Mycosphaerellales</taxon>
        <taxon>Mycosphaerellaceae</taxon>
        <taxon>Ramularia</taxon>
    </lineage>
</organism>
<dbReference type="CDD" id="cd18821">
    <property type="entry name" value="GH43_Pc3Gal43A-like"/>
    <property type="match status" value="1"/>
</dbReference>
<dbReference type="GO" id="GO:0005975">
    <property type="term" value="P:carbohydrate metabolic process"/>
    <property type="evidence" value="ECO:0007669"/>
    <property type="project" value="InterPro"/>
</dbReference>
<name>A0A2D3VNY7_9PEZI</name>
<feature type="signal peptide" evidence="5">
    <location>
        <begin position="1"/>
        <end position="23"/>
    </location>
</feature>
<dbReference type="PANTHER" id="PTHR22925:SF3">
    <property type="entry name" value="GLYCOSYL HYDROLASE FAMILY PROTEIN 43"/>
    <property type="match status" value="1"/>
</dbReference>
<protein>
    <recommendedName>
        <fullName evidence="8">Glycosyl hydrolase family 43 protein</fullName>
    </recommendedName>
</protein>
<dbReference type="RefSeq" id="XP_023632502.1">
    <property type="nucleotide sequence ID" value="XM_023776734.1"/>
</dbReference>
<keyword evidence="7" id="KW-1185">Reference proteome</keyword>
<keyword evidence="5" id="KW-0732">Signal</keyword>
<evidence type="ECO:0000256" key="4">
    <source>
        <dbReference type="RuleBase" id="RU361187"/>
    </source>
</evidence>
<dbReference type="EMBL" id="FJUY01000032">
    <property type="protein sequence ID" value="CZT25844.1"/>
    <property type="molecule type" value="Genomic_DNA"/>
</dbReference>
<evidence type="ECO:0000256" key="1">
    <source>
        <dbReference type="ARBA" id="ARBA00009865"/>
    </source>
</evidence>
<dbReference type="GeneID" id="35606530"/>
<evidence type="ECO:0000313" key="6">
    <source>
        <dbReference type="EMBL" id="CZT25844.1"/>
    </source>
</evidence>
<dbReference type="Pfam" id="PF04616">
    <property type="entry name" value="Glyco_hydro_43"/>
    <property type="match status" value="1"/>
</dbReference>
<dbReference type="GO" id="GO:0004553">
    <property type="term" value="F:hydrolase activity, hydrolyzing O-glycosyl compounds"/>
    <property type="evidence" value="ECO:0007669"/>
    <property type="project" value="InterPro"/>
</dbReference>
<evidence type="ECO:0000256" key="5">
    <source>
        <dbReference type="SAM" id="SignalP"/>
    </source>
</evidence>
<evidence type="ECO:0000313" key="7">
    <source>
        <dbReference type="Proteomes" id="UP000225277"/>
    </source>
</evidence>
<dbReference type="PANTHER" id="PTHR22925">
    <property type="entry name" value="GLYCOSYL HYDROLASE 43 FAMILY MEMBER"/>
    <property type="match status" value="1"/>
</dbReference>
<gene>
    <name evidence="6" type="ORF">RCC_11513</name>
</gene>
<dbReference type="InterPro" id="IPR006710">
    <property type="entry name" value="Glyco_hydro_43"/>
</dbReference>
<dbReference type="AlphaFoldDB" id="A0A2D3VNY7"/>
<accession>A0A2D3VNY7</accession>
<keyword evidence="2 4" id="KW-0378">Hydrolase</keyword>
<comment type="similarity">
    <text evidence="1 4">Belongs to the glycosyl hydrolase 43 family.</text>
</comment>
<dbReference type="STRING" id="112498.A0A2D3VNY7"/>
<dbReference type="InterPro" id="IPR023296">
    <property type="entry name" value="Glyco_hydro_beta-prop_sf"/>
</dbReference>
<feature type="chain" id="PRO_5013777006" description="Glycosyl hydrolase family 43 protein" evidence="5">
    <location>
        <begin position="24"/>
        <end position="464"/>
    </location>
</feature>
<evidence type="ECO:0000256" key="2">
    <source>
        <dbReference type="ARBA" id="ARBA00022801"/>
    </source>
</evidence>
<proteinExistence type="inferred from homology"/>
<reference evidence="6 7" key="1">
    <citation type="submission" date="2016-03" db="EMBL/GenBank/DDBJ databases">
        <authorList>
            <person name="Ploux O."/>
        </authorList>
    </citation>
    <scope>NUCLEOTIDE SEQUENCE [LARGE SCALE GENOMIC DNA]</scope>
    <source>
        <strain evidence="6 7">URUG2</strain>
    </source>
</reference>
<dbReference type="Proteomes" id="UP000225277">
    <property type="component" value="Unassembled WGS sequence"/>
</dbReference>
<sequence>MMLNMRIHTSLAVFTLCTALSQAATFFPLINMTDTAGNSIQAHGGNIIRSQDSSDSSWYWFGEDKTGQTTGGTFQGVNCYKSSDLENWEYQGHVLSPIADTNISSSMIVERPKVIYNDKNQEYVMWFHGDSSDYGAAQVGVATSKSIEGPYTWRGNFNPFGQQSRDMTIYKDPDDGTGYLIFATNNNADFEIASLDEDYYNVAESQYTFKGVYQEAPGVFKIDGVYYLLFSPQDGWTPTDNGYHSATSMKGPWSETTLLAPQGAYAYLTQNAYDITIKGSQETFYLYLGDHWSGNQLGSSTYAFYPVNYNGSGLALEYTSGWQLDIETGTHKNLPYTSITADNSTTPDDQLVACESACAGGLAANLTTADQTFSFQWNGSAGKKVVYIQYTYAGAKNAFRHISATVDDKAVDGWALLETSRAHTFAQRAPLPMTLAEGSKVVLKLADVGLQIRVEGVLVFDDPR</sequence>
<evidence type="ECO:0008006" key="8">
    <source>
        <dbReference type="Google" id="ProtNLM"/>
    </source>
</evidence>
<dbReference type="Gene3D" id="2.115.10.20">
    <property type="entry name" value="Glycosyl hydrolase domain, family 43"/>
    <property type="match status" value="1"/>
</dbReference>
<evidence type="ECO:0000256" key="3">
    <source>
        <dbReference type="ARBA" id="ARBA00023295"/>
    </source>
</evidence>
<dbReference type="SUPFAM" id="SSF75005">
    <property type="entry name" value="Arabinanase/levansucrase/invertase"/>
    <property type="match status" value="1"/>
</dbReference>
<keyword evidence="3 4" id="KW-0326">Glycosidase</keyword>